<accession>A0A409VFD4</accession>
<dbReference type="Pfam" id="PF22244">
    <property type="entry name" value="GCE_fung"/>
    <property type="match status" value="1"/>
</dbReference>
<keyword evidence="5 10" id="KW-0732">Signal</keyword>
<keyword evidence="3" id="KW-0719">Serine esterase</keyword>
<gene>
    <name evidence="12" type="ORF">CVT24_008151</name>
</gene>
<organism evidence="12 13">
    <name type="scientific">Panaeolus cyanescens</name>
    <dbReference type="NCBI Taxonomy" id="181874"/>
    <lineage>
        <taxon>Eukaryota</taxon>
        <taxon>Fungi</taxon>
        <taxon>Dikarya</taxon>
        <taxon>Basidiomycota</taxon>
        <taxon>Agaricomycotina</taxon>
        <taxon>Agaricomycetes</taxon>
        <taxon>Agaricomycetidae</taxon>
        <taxon>Agaricales</taxon>
        <taxon>Agaricineae</taxon>
        <taxon>Galeropsidaceae</taxon>
        <taxon>Panaeolus</taxon>
    </lineage>
</organism>
<evidence type="ECO:0000256" key="2">
    <source>
        <dbReference type="ARBA" id="ARBA00010092"/>
    </source>
</evidence>
<comment type="caution">
    <text evidence="12">The sequence shown here is derived from an EMBL/GenBank/DDBJ whole genome shotgun (WGS) entry which is preliminary data.</text>
</comment>
<evidence type="ECO:0000256" key="7">
    <source>
        <dbReference type="ARBA" id="ARBA00023185"/>
    </source>
</evidence>
<dbReference type="InterPro" id="IPR029058">
    <property type="entry name" value="AB_hydrolase_fold"/>
</dbReference>
<feature type="domain" description="4-O-methyl-glucuronoyl methylesterase-like" evidence="11">
    <location>
        <begin position="133"/>
        <end position="363"/>
    </location>
</feature>
<evidence type="ECO:0000256" key="8">
    <source>
        <dbReference type="ARBA" id="ARBA00024511"/>
    </source>
</evidence>
<proteinExistence type="inferred from homology"/>
<comment type="similarity">
    <text evidence="2">Belongs to the carbohydrate esterase 15 (CE15) family.</text>
</comment>
<dbReference type="InterPro" id="IPR054579">
    <property type="entry name" value="GCE-like_dom"/>
</dbReference>
<keyword evidence="13" id="KW-1185">Reference proteome</keyword>
<sequence>MIGLRLVPFVLLALTSVSLATEGHAHDEPQFVLRSTDAIAGEKSTGSKGQSGSRCSKHALACPSIPSNATTKTNAKLPNPFSFVGDGSPVRTKEDWACRRAEISQLFQTYELGTLPGRPQSLNGTYSGGRLTVNAGENGKSISFQATITLPSSGSAPYPAIIGVGGSSIPTPSGVAVITFNNNDMALQNNADSRGQGKFYQLYGANHSASSMMAWAWGISRIIDVLETLPQVPIDLSRLAVTGCSRNGKGALVAGAFEERIALTIPQESGSGGSGCWRISDAMFADGIVTQTASEIVQENVWFSTAFANYVDKVPVLPFDHHMLAGLVAPRGLFVIDNPDYVWLGPESVWGCMSTGTKVFQALDVADHMGISQVGGHAHCNFPSNQQADLDAFINKFLKGQQTNTNILRNDGNGYGFVESDWVDWSVPKLE</sequence>
<dbReference type="EC" id="3.1.1.117" evidence="9"/>
<evidence type="ECO:0000256" key="5">
    <source>
        <dbReference type="ARBA" id="ARBA00022729"/>
    </source>
</evidence>
<dbReference type="GO" id="GO:0046274">
    <property type="term" value="P:lignin catabolic process"/>
    <property type="evidence" value="ECO:0007669"/>
    <property type="project" value="UniProtKB-KW"/>
</dbReference>
<feature type="signal peptide" evidence="10">
    <location>
        <begin position="1"/>
        <end position="20"/>
    </location>
</feature>
<feature type="chain" id="PRO_5019242078" description="(4-O-methyl)-D-glucuronate--lignin esterase" evidence="10">
    <location>
        <begin position="21"/>
        <end position="431"/>
    </location>
</feature>
<dbReference type="Gene3D" id="3.40.50.1820">
    <property type="entry name" value="alpha/beta hydrolase"/>
    <property type="match status" value="1"/>
</dbReference>
<keyword evidence="7" id="KW-0439">Lignin degradation</keyword>
<evidence type="ECO:0000256" key="10">
    <source>
        <dbReference type="SAM" id="SignalP"/>
    </source>
</evidence>
<dbReference type="InParanoid" id="A0A409VFD4"/>
<comment type="subcellular location">
    <subcellularLocation>
        <location evidence="1">Secreted</location>
    </subcellularLocation>
</comment>
<dbReference type="GO" id="GO:0052689">
    <property type="term" value="F:carboxylic ester hydrolase activity"/>
    <property type="evidence" value="ECO:0007669"/>
    <property type="project" value="UniProtKB-KW"/>
</dbReference>
<comment type="catalytic activity">
    <reaction evidence="8">
        <text>a 4-O-methyl-alpha-D-glucuronosyl ester derivative + H2O = 4-O-methyl-alpha-D-glucuronate derivative + an alcohol + H(+)</text>
        <dbReference type="Rhea" id="RHEA:67452"/>
        <dbReference type="ChEBI" id="CHEBI:15377"/>
        <dbReference type="ChEBI" id="CHEBI:15378"/>
        <dbReference type="ChEBI" id="CHEBI:30879"/>
        <dbReference type="ChEBI" id="CHEBI:171667"/>
        <dbReference type="ChEBI" id="CHEBI:171668"/>
        <dbReference type="EC" id="3.1.1.117"/>
    </reaction>
    <physiologicalReaction direction="left-to-right" evidence="8">
        <dbReference type="Rhea" id="RHEA:67453"/>
    </physiologicalReaction>
</comment>
<dbReference type="STRING" id="181874.A0A409VFD4"/>
<keyword evidence="6" id="KW-0378">Hydrolase</keyword>
<evidence type="ECO:0000256" key="1">
    <source>
        <dbReference type="ARBA" id="ARBA00004613"/>
    </source>
</evidence>
<evidence type="ECO:0000256" key="6">
    <source>
        <dbReference type="ARBA" id="ARBA00022801"/>
    </source>
</evidence>
<protein>
    <recommendedName>
        <fullName evidence="9">(4-O-methyl)-D-glucuronate--lignin esterase</fullName>
        <ecNumber evidence="9">3.1.1.117</ecNumber>
    </recommendedName>
</protein>
<dbReference type="SUPFAM" id="SSF53474">
    <property type="entry name" value="alpha/beta-Hydrolases"/>
    <property type="match status" value="1"/>
</dbReference>
<evidence type="ECO:0000256" key="4">
    <source>
        <dbReference type="ARBA" id="ARBA00022525"/>
    </source>
</evidence>
<evidence type="ECO:0000313" key="12">
    <source>
        <dbReference type="EMBL" id="PPQ64963.1"/>
    </source>
</evidence>
<evidence type="ECO:0000313" key="13">
    <source>
        <dbReference type="Proteomes" id="UP000284842"/>
    </source>
</evidence>
<dbReference type="GO" id="GO:0005576">
    <property type="term" value="C:extracellular region"/>
    <property type="evidence" value="ECO:0007669"/>
    <property type="project" value="UniProtKB-SubCell"/>
</dbReference>
<evidence type="ECO:0000256" key="3">
    <source>
        <dbReference type="ARBA" id="ARBA00022487"/>
    </source>
</evidence>
<reference evidence="12 13" key="1">
    <citation type="journal article" date="2018" name="Evol. Lett.">
        <title>Horizontal gene cluster transfer increased hallucinogenic mushroom diversity.</title>
        <authorList>
            <person name="Reynolds H.T."/>
            <person name="Vijayakumar V."/>
            <person name="Gluck-Thaler E."/>
            <person name="Korotkin H.B."/>
            <person name="Matheny P.B."/>
            <person name="Slot J.C."/>
        </authorList>
    </citation>
    <scope>NUCLEOTIDE SEQUENCE [LARGE SCALE GENOMIC DNA]</scope>
    <source>
        <strain evidence="12 13">2629</strain>
    </source>
</reference>
<name>A0A409VFD4_9AGAR</name>
<evidence type="ECO:0000256" key="9">
    <source>
        <dbReference type="ARBA" id="ARBA00026105"/>
    </source>
</evidence>
<keyword evidence="4" id="KW-0964">Secreted</keyword>
<dbReference type="EMBL" id="NHTK01006079">
    <property type="protein sequence ID" value="PPQ64963.1"/>
    <property type="molecule type" value="Genomic_DNA"/>
</dbReference>
<dbReference type="Proteomes" id="UP000284842">
    <property type="component" value="Unassembled WGS sequence"/>
</dbReference>
<evidence type="ECO:0000259" key="11">
    <source>
        <dbReference type="Pfam" id="PF22244"/>
    </source>
</evidence>
<dbReference type="OrthoDB" id="3781271at2759"/>
<dbReference type="AlphaFoldDB" id="A0A409VFD4"/>